<proteinExistence type="predicted"/>
<dbReference type="RefSeq" id="WP_013775477.1">
    <property type="nucleotide sequence ID" value="NC_015518.1"/>
</dbReference>
<dbReference type="Proteomes" id="UP000245638">
    <property type="component" value="Unassembled WGS sequence"/>
</dbReference>
<dbReference type="SUPFAM" id="SSF55729">
    <property type="entry name" value="Acyl-CoA N-acyltransferases (Nat)"/>
    <property type="match status" value="1"/>
</dbReference>
<dbReference type="Gene3D" id="3.40.630.30">
    <property type="match status" value="1"/>
</dbReference>
<comment type="caution">
    <text evidence="1">The sequence shown here is derived from an EMBL/GenBank/DDBJ whole genome shotgun (WGS) entry which is preliminary data.</text>
</comment>
<dbReference type="InterPro" id="IPR008304">
    <property type="entry name" value="UCP017998"/>
</dbReference>
<dbReference type="Pfam" id="PF06557">
    <property type="entry name" value="DUF1122"/>
    <property type="match status" value="1"/>
</dbReference>
<organism evidence="1 2">
    <name type="scientific">Acidianus hospitalis</name>
    <dbReference type="NCBI Taxonomy" id="563177"/>
    <lineage>
        <taxon>Archaea</taxon>
        <taxon>Thermoproteota</taxon>
        <taxon>Thermoprotei</taxon>
        <taxon>Sulfolobales</taxon>
        <taxon>Sulfolobaceae</taxon>
        <taxon>Acidianus</taxon>
    </lineage>
</organism>
<reference evidence="1 2" key="1">
    <citation type="journal article" date="2015" name="Appl. Environ. Microbiol.">
        <title>Nanoarchaeota, Their Sulfolobales Host, and Nanoarchaeota Virus Distribution across Yellowstone National Park Hot Springs.</title>
        <authorList>
            <person name="Munson-McGee J.H."/>
            <person name="Field E.K."/>
            <person name="Bateson M."/>
            <person name="Rooney C."/>
            <person name="Stepanauskas R."/>
            <person name="Young M.J."/>
        </authorList>
    </citation>
    <scope>NUCLEOTIDE SEQUENCE [LARGE SCALE GENOMIC DNA]</scope>
    <source>
        <strain evidence="1">SCGC AC-742_N10</strain>
    </source>
</reference>
<evidence type="ECO:0000313" key="1">
    <source>
        <dbReference type="EMBL" id="PVU74163.1"/>
    </source>
</evidence>
<dbReference type="AlphaFoldDB" id="A0A2T9X232"/>
<dbReference type="OMA" id="LKAGFTW"/>
<sequence length="178" mass="21116">MIQGKIGNLELKVVDIKQTHIKELFYFKLYLGDKLVGYCNYFSGRDYYPDWLEIDYYPWLRDVGLEEEFFKKIYNFLSKRGRLFVTYDKDKETLDMIMKGYSAVDTPLGFSLLKAGFTWFKVWYFPEGGNEGSPKIQANKPLDENIAIKELEELLEDVKSEKIKDWINAKRKSRNFII</sequence>
<dbReference type="InterPro" id="IPR016181">
    <property type="entry name" value="Acyl_CoA_acyltransferase"/>
</dbReference>
<evidence type="ECO:0000313" key="2">
    <source>
        <dbReference type="Proteomes" id="UP000245638"/>
    </source>
</evidence>
<name>A0A2T9X232_9CREN</name>
<dbReference type="EMBL" id="QEFD01000232">
    <property type="protein sequence ID" value="PVU74163.1"/>
    <property type="molecule type" value="Genomic_DNA"/>
</dbReference>
<protein>
    <submittedName>
        <fullName evidence="1">DUF1122 domain-containing protein</fullName>
    </submittedName>
</protein>
<gene>
    <name evidence="1" type="ORF">DDW13_08325</name>
</gene>
<accession>A0A2T9X232</accession>